<proteinExistence type="predicted"/>
<dbReference type="AlphaFoldDB" id="A0A0E9T2J2"/>
<dbReference type="EMBL" id="GBXM01060746">
    <property type="protein sequence ID" value="JAH47831.1"/>
    <property type="molecule type" value="Transcribed_RNA"/>
</dbReference>
<reference evidence="1" key="2">
    <citation type="journal article" date="2015" name="Fish Shellfish Immunol.">
        <title>Early steps in the European eel (Anguilla anguilla)-Vibrio vulnificus interaction in the gills: Role of the RtxA13 toxin.</title>
        <authorList>
            <person name="Callol A."/>
            <person name="Pajuelo D."/>
            <person name="Ebbesson L."/>
            <person name="Teles M."/>
            <person name="MacKenzie S."/>
            <person name="Amaro C."/>
        </authorList>
    </citation>
    <scope>NUCLEOTIDE SEQUENCE</scope>
</reference>
<accession>A0A0E9T2J2</accession>
<evidence type="ECO:0000313" key="1">
    <source>
        <dbReference type="EMBL" id="JAH47831.1"/>
    </source>
</evidence>
<organism evidence="1">
    <name type="scientific">Anguilla anguilla</name>
    <name type="common">European freshwater eel</name>
    <name type="synonym">Muraena anguilla</name>
    <dbReference type="NCBI Taxonomy" id="7936"/>
    <lineage>
        <taxon>Eukaryota</taxon>
        <taxon>Metazoa</taxon>
        <taxon>Chordata</taxon>
        <taxon>Craniata</taxon>
        <taxon>Vertebrata</taxon>
        <taxon>Euteleostomi</taxon>
        <taxon>Actinopterygii</taxon>
        <taxon>Neopterygii</taxon>
        <taxon>Teleostei</taxon>
        <taxon>Anguilliformes</taxon>
        <taxon>Anguillidae</taxon>
        <taxon>Anguilla</taxon>
    </lineage>
</organism>
<protein>
    <submittedName>
        <fullName evidence="1">Uncharacterized protein</fullName>
    </submittedName>
</protein>
<reference evidence="1" key="1">
    <citation type="submission" date="2014-11" db="EMBL/GenBank/DDBJ databases">
        <authorList>
            <person name="Amaro Gonzalez C."/>
        </authorList>
    </citation>
    <scope>NUCLEOTIDE SEQUENCE</scope>
</reference>
<sequence length="47" mass="5164">MFPSKTRYIHSTTSLLFLSSSLTVSNPTQHLPSFHSLSARIPGSPFS</sequence>
<name>A0A0E9T2J2_ANGAN</name>